<proteinExistence type="inferred from homology"/>
<evidence type="ECO:0000256" key="9">
    <source>
        <dbReference type="ARBA" id="ARBA00022842"/>
    </source>
</evidence>
<dbReference type="PANTHER" id="PTHR10210:SF53">
    <property type="entry name" value="GH23275P"/>
    <property type="match status" value="1"/>
</dbReference>
<dbReference type="InterPro" id="IPR029099">
    <property type="entry name" value="Pribosyltran_N"/>
</dbReference>
<evidence type="ECO:0000256" key="2">
    <source>
        <dbReference type="ARBA" id="ARBA00013247"/>
    </source>
</evidence>
<feature type="compositionally biased region" description="Low complexity" evidence="11">
    <location>
        <begin position="398"/>
        <end position="418"/>
    </location>
</feature>
<keyword evidence="8" id="KW-0067">ATP-binding</keyword>
<feature type="compositionally biased region" description="Low complexity" evidence="11">
    <location>
        <begin position="438"/>
        <end position="479"/>
    </location>
</feature>
<keyword evidence="6" id="KW-0547">Nucleotide-binding</keyword>
<dbReference type="GeneID" id="16070045"/>
<dbReference type="AlphaFoldDB" id="F2UN48"/>
<gene>
    <name evidence="13" type="ORF">PTSG_09239</name>
</gene>
<dbReference type="GO" id="GO:0005524">
    <property type="term" value="F:ATP binding"/>
    <property type="evidence" value="ECO:0007669"/>
    <property type="project" value="UniProtKB-KW"/>
</dbReference>
<dbReference type="GO" id="GO:0004749">
    <property type="term" value="F:ribose phosphate diphosphokinase activity"/>
    <property type="evidence" value="ECO:0007669"/>
    <property type="project" value="UniProtKB-EC"/>
</dbReference>
<dbReference type="FunFam" id="3.40.50.2020:FF:000043">
    <property type="entry name" value="Ribose-phosphate pyrophosphokinase 1"/>
    <property type="match status" value="1"/>
</dbReference>
<reference evidence="13" key="1">
    <citation type="submission" date="2009-08" db="EMBL/GenBank/DDBJ databases">
        <title>Annotation of Salpingoeca rosetta.</title>
        <authorList>
            <consortium name="The Broad Institute Genome Sequencing Platform"/>
            <person name="Russ C."/>
            <person name="Cuomo C."/>
            <person name="Burger G."/>
            <person name="Gray M.W."/>
            <person name="Holland P.W.H."/>
            <person name="King N."/>
            <person name="Lang F.B.F."/>
            <person name="Roger A.J."/>
            <person name="Ruiz-Trillo I."/>
            <person name="Young S.K."/>
            <person name="Zeng Q."/>
            <person name="Gargeya S."/>
            <person name="Alvarado L."/>
            <person name="Berlin A."/>
            <person name="Chapman S.B."/>
            <person name="Chen Z."/>
            <person name="Freedman E."/>
            <person name="Gellesch M."/>
            <person name="Goldberg J."/>
            <person name="Griggs A."/>
            <person name="Gujja S."/>
            <person name="Heilman E."/>
            <person name="Heiman D."/>
            <person name="Howarth C."/>
            <person name="Mehta T."/>
            <person name="Neiman D."/>
            <person name="Pearson M."/>
            <person name="Roberts A."/>
            <person name="Saif S."/>
            <person name="Shea T."/>
            <person name="Shenoy N."/>
            <person name="Sisk P."/>
            <person name="Stolte C."/>
            <person name="Sykes S."/>
            <person name="White J."/>
            <person name="Yandava C."/>
            <person name="Haas B."/>
            <person name="Nusbaum C."/>
            <person name="Birren B."/>
        </authorList>
    </citation>
    <scope>NUCLEOTIDE SEQUENCE [LARGE SCALE GENOMIC DNA]</scope>
    <source>
        <strain evidence="13">ATCC 50818</strain>
    </source>
</reference>
<evidence type="ECO:0000256" key="3">
    <source>
        <dbReference type="ARBA" id="ARBA00022679"/>
    </source>
</evidence>
<keyword evidence="3" id="KW-0808">Transferase</keyword>
<dbReference type="eggNOG" id="KOG1503">
    <property type="taxonomic scope" value="Eukaryota"/>
</dbReference>
<dbReference type="GO" id="GO:0016301">
    <property type="term" value="F:kinase activity"/>
    <property type="evidence" value="ECO:0007669"/>
    <property type="project" value="UniProtKB-KW"/>
</dbReference>
<dbReference type="SUPFAM" id="SSF53271">
    <property type="entry name" value="PRTase-like"/>
    <property type="match status" value="2"/>
</dbReference>
<dbReference type="GO" id="GO:0006164">
    <property type="term" value="P:purine nucleotide biosynthetic process"/>
    <property type="evidence" value="ECO:0007669"/>
    <property type="project" value="TreeGrafter"/>
</dbReference>
<evidence type="ECO:0000256" key="7">
    <source>
        <dbReference type="ARBA" id="ARBA00022777"/>
    </source>
</evidence>
<dbReference type="NCBIfam" id="TIGR01251">
    <property type="entry name" value="ribP_PPkin"/>
    <property type="match status" value="1"/>
</dbReference>
<dbReference type="InterPro" id="IPR005946">
    <property type="entry name" value="Rib-P_diPkinase"/>
</dbReference>
<dbReference type="Proteomes" id="UP000007799">
    <property type="component" value="Unassembled WGS sequence"/>
</dbReference>
<dbReference type="GO" id="GO:0006015">
    <property type="term" value="P:5-phosphoribose 1-diphosphate biosynthetic process"/>
    <property type="evidence" value="ECO:0007669"/>
    <property type="project" value="TreeGrafter"/>
</dbReference>
<evidence type="ECO:0000313" key="14">
    <source>
        <dbReference type="Proteomes" id="UP000007799"/>
    </source>
</evidence>
<keyword evidence="9" id="KW-0460">Magnesium</keyword>
<keyword evidence="4" id="KW-0479">Metal-binding</keyword>
<dbReference type="STRING" id="946362.F2UN48"/>
<dbReference type="FunCoup" id="F2UN48">
    <property type="interactions" value="599"/>
</dbReference>
<evidence type="ECO:0000256" key="6">
    <source>
        <dbReference type="ARBA" id="ARBA00022741"/>
    </source>
</evidence>
<evidence type="ECO:0000256" key="11">
    <source>
        <dbReference type="SAM" id="MobiDB-lite"/>
    </source>
</evidence>
<keyword evidence="7" id="KW-0418">Kinase</keyword>
<keyword evidence="5" id="KW-0545">Nucleotide biosynthesis</keyword>
<dbReference type="InterPro" id="IPR000836">
    <property type="entry name" value="PRTase_dom"/>
</dbReference>
<dbReference type="KEGG" id="sre:PTSG_09239"/>
<comment type="similarity">
    <text evidence="1">Belongs to the ribose-phosphate pyrophosphokinase family.</text>
</comment>
<dbReference type="PANTHER" id="PTHR10210">
    <property type="entry name" value="RIBOSE-PHOSPHATE DIPHOSPHOKINASE FAMILY MEMBER"/>
    <property type="match status" value="1"/>
</dbReference>
<dbReference type="GO" id="GO:0002189">
    <property type="term" value="C:ribose phosphate diphosphokinase complex"/>
    <property type="evidence" value="ECO:0007669"/>
    <property type="project" value="TreeGrafter"/>
</dbReference>
<protein>
    <recommendedName>
        <fullName evidence="2">ribose-phosphate diphosphokinase</fullName>
        <ecNumber evidence="2">2.7.6.1</ecNumber>
    </recommendedName>
</protein>
<dbReference type="Pfam" id="PF13793">
    <property type="entry name" value="Pribosyltran_N"/>
    <property type="match status" value="1"/>
</dbReference>
<feature type="domain" description="Ribose-phosphate pyrophosphokinase N-terminal" evidence="12">
    <location>
        <begin position="7"/>
        <end position="135"/>
    </location>
</feature>
<dbReference type="SMART" id="SM01400">
    <property type="entry name" value="Pribosyltran_N"/>
    <property type="match status" value="1"/>
</dbReference>
<feature type="region of interest" description="Disordered" evidence="11">
    <location>
        <begin position="373"/>
        <end position="479"/>
    </location>
</feature>
<dbReference type="FunFam" id="3.40.50.2020:FF:000007">
    <property type="entry name" value="Ribose-phosphate pyrophosphokinase"/>
    <property type="match status" value="1"/>
</dbReference>
<dbReference type="GO" id="GO:0000287">
    <property type="term" value="F:magnesium ion binding"/>
    <property type="evidence" value="ECO:0007669"/>
    <property type="project" value="InterPro"/>
</dbReference>
<evidence type="ECO:0000256" key="1">
    <source>
        <dbReference type="ARBA" id="ARBA00006478"/>
    </source>
</evidence>
<dbReference type="RefSeq" id="XP_004989496.1">
    <property type="nucleotide sequence ID" value="XM_004989439.1"/>
</dbReference>
<dbReference type="InParanoid" id="F2UN48"/>
<keyword evidence="14" id="KW-1185">Reference proteome</keyword>
<sequence>MPRLSPLMLMAGNSHPQLLHDVASHLHKKPCEITACKFANGETRVSIGKSVRDADVFLLQTGMGHKAEEGEELKQDTTLNDSCMELLIMASGVRLASAQRIVAVLPYFPYSKQSKQKRRGTIPARLFADLLKTAGVEHVITLDLHHMQMQGFFSVPIDNVKSSPLLIDYIREHIPDWQNCVVVSKNAGALKRAALIAKRLGLQLAMITGEQYKYAEALSEERLSGEGSMDAATREQTNMMEEVEDEAQGDGIIGSVNGRGAIIIDDIIDTPNAFISAAKLLKNNGAKDVYVIATHGLLSGDAPEELNKSGDIKHVVVTNTVPQQDHVRRCEKLEVIDCSFVLAEAIRRVHNNEPLFSMYTNHKDGDKGLALTQWKTPEEAVSLNETPRPRSRTRSLRRAATLPTTSSASNSPRGSSSTLTPMPEVSPLRTSEDAHHGPSSSSPSSSSSSAAKTTKPSASTEATGTTNANTATSSPKAKH</sequence>
<dbReference type="Gene3D" id="3.40.50.2020">
    <property type="match status" value="2"/>
</dbReference>
<dbReference type="CDD" id="cd06223">
    <property type="entry name" value="PRTases_typeI"/>
    <property type="match status" value="1"/>
</dbReference>
<comment type="catalytic activity">
    <reaction evidence="10">
        <text>D-ribose 5-phosphate + ATP = 5-phospho-alpha-D-ribose 1-diphosphate + AMP + H(+)</text>
        <dbReference type="Rhea" id="RHEA:15609"/>
        <dbReference type="ChEBI" id="CHEBI:15378"/>
        <dbReference type="ChEBI" id="CHEBI:30616"/>
        <dbReference type="ChEBI" id="CHEBI:58017"/>
        <dbReference type="ChEBI" id="CHEBI:78346"/>
        <dbReference type="ChEBI" id="CHEBI:456215"/>
        <dbReference type="EC" id="2.7.6.1"/>
    </reaction>
</comment>
<evidence type="ECO:0000313" key="13">
    <source>
        <dbReference type="EMBL" id="EGD78547.1"/>
    </source>
</evidence>
<dbReference type="InterPro" id="IPR029057">
    <property type="entry name" value="PRTase-like"/>
</dbReference>
<dbReference type="OrthoDB" id="413572at2759"/>
<dbReference type="GO" id="GO:0005737">
    <property type="term" value="C:cytoplasm"/>
    <property type="evidence" value="ECO:0007669"/>
    <property type="project" value="TreeGrafter"/>
</dbReference>
<dbReference type="Pfam" id="PF14572">
    <property type="entry name" value="Pribosyl_synth"/>
    <property type="match status" value="1"/>
</dbReference>
<accession>F2UN48</accession>
<dbReference type="EMBL" id="GL832983">
    <property type="protein sequence ID" value="EGD78547.1"/>
    <property type="molecule type" value="Genomic_DNA"/>
</dbReference>
<evidence type="ECO:0000259" key="12">
    <source>
        <dbReference type="Pfam" id="PF13793"/>
    </source>
</evidence>
<organism evidence="14">
    <name type="scientific">Salpingoeca rosetta (strain ATCC 50818 / BSB-021)</name>
    <dbReference type="NCBI Taxonomy" id="946362"/>
    <lineage>
        <taxon>Eukaryota</taxon>
        <taxon>Choanoflagellata</taxon>
        <taxon>Craspedida</taxon>
        <taxon>Salpingoecidae</taxon>
        <taxon>Salpingoeca</taxon>
    </lineage>
</organism>
<dbReference type="OMA" id="DLHHMQM"/>
<evidence type="ECO:0000256" key="8">
    <source>
        <dbReference type="ARBA" id="ARBA00022840"/>
    </source>
</evidence>
<dbReference type="EC" id="2.7.6.1" evidence="2"/>
<evidence type="ECO:0000256" key="10">
    <source>
        <dbReference type="ARBA" id="ARBA00049535"/>
    </source>
</evidence>
<name>F2UN48_SALR5</name>
<evidence type="ECO:0000256" key="4">
    <source>
        <dbReference type="ARBA" id="ARBA00022723"/>
    </source>
</evidence>
<evidence type="ECO:0000256" key="5">
    <source>
        <dbReference type="ARBA" id="ARBA00022727"/>
    </source>
</evidence>